<dbReference type="InterPro" id="IPR017232">
    <property type="entry name" value="NtrY"/>
</dbReference>
<evidence type="ECO:0000256" key="2">
    <source>
        <dbReference type="ARBA" id="ARBA00004651"/>
    </source>
</evidence>
<evidence type="ECO:0000256" key="9">
    <source>
        <dbReference type="ARBA" id="ARBA00022777"/>
    </source>
</evidence>
<evidence type="ECO:0000256" key="10">
    <source>
        <dbReference type="ARBA" id="ARBA00022840"/>
    </source>
</evidence>
<dbReference type="SUPFAM" id="SSF47384">
    <property type="entry name" value="Homodimeric domain of signal transducing histidine kinase"/>
    <property type="match status" value="1"/>
</dbReference>
<dbReference type="InterPro" id="IPR036097">
    <property type="entry name" value="HisK_dim/P_sf"/>
</dbReference>
<evidence type="ECO:0000256" key="4">
    <source>
        <dbReference type="ARBA" id="ARBA00022475"/>
    </source>
</evidence>
<dbReference type="PIRSF" id="PIRSF037532">
    <property type="entry name" value="STHK_NtrY"/>
    <property type="match status" value="1"/>
</dbReference>
<feature type="domain" description="Histidine kinase" evidence="15">
    <location>
        <begin position="523"/>
        <end position="760"/>
    </location>
</feature>
<dbReference type="Gene3D" id="3.30.450.20">
    <property type="entry name" value="PAS domain"/>
    <property type="match status" value="1"/>
</dbReference>
<dbReference type="Pfam" id="PF00672">
    <property type="entry name" value="HAMP"/>
    <property type="match status" value="1"/>
</dbReference>
<dbReference type="EMBL" id="JAMSKV010000007">
    <property type="protein sequence ID" value="MCQ8278664.1"/>
    <property type="molecule type" value="Genomic_DNA"/>
</dbReference>
<keyword evidence="8" id="KW-0547">Nucleotide-binding</keyword>
<dbReference type="SMART" id="SM00387">
    <property type="entry name" value="HATPase_c"/>
    <property type="match status" value="1"/>
</dbReference>
<dbReference type="InterPro" id="IPR003660">
    <property type="entry name" value="HAMP_dom"/>
</dbReference>
<dbReference type="PANTHER" id="PTHR43065">
    <property type="entry name" value="SENSOR HISTIDINE KINASE"/>
    <property type="match status" value="1"/>
</dbReference>
<dbReference type="Pfam" id="PF02518">
    <property type="entry name" value="HATPase_c"/>
    <property type="match status" value="1"/>
</dbReference>
<keyword evidence="13 14" id="KW-0472">Membrane</keyword>
<sequence>MTVEAQDTVVTEPDSGYRRSRISELLLGKVATLIVAAVALALGIATFAILSRGMSLAQRPHVELLLFVGNSLALLLLAIILIGRLARVVHERRSGTAGSRLHVRLVMLFGVVAVTPTIVVGAFAAVFFHFGIQVWFSDRIRTALEEAVQGSQAYLEERKDGIRNEAAALSNALQDSLVLLSPDRSALSSALQELVDTHGLNDAAVFDPRTGAVVGSGSQLLGLGLTGIGVSIPTQSELLLVRPGEPAVLDSRDGQTVRAVSAIPNSGGLMLVISRNVDPVILERARHTESVVMDYERQDRNRSALQLTFVLIFVLVALLVLAAAALIGLVLANQIARPVGLLILAAERVREGDLAVRVPEAERDDEVAGLSRAFNRMTGQLFAQRRELMSAYGQIDERRRFTEAVLSGVSAGVIGLDARQRIELPNRAASTLLDTDLMQAVGERLVDVVPEFGELLQQAGSEPERARTAEVQHGASNAKRTLLVRIGPEMRGAVTEGYVVTFDDITELQSAQRKAAWADVARRIAHEIKNPLTPIQLSAERLKRRFLREITTDPDTFSQCADTIVRHVGDIGRMVDEFSAFARMPQPMIRPEDLSRIVRETLILQKSAHPEILYSTAIPDRGPIVSCDRRLIGQALTNLLQNAADGIAMRARPDGNQAAHITVSSQDGPLAEPARIGTIWLRIEETDRDWRVVVADDGAGLPAEDRHKLMEPYVTHKPKGTGLGLAIVKKIMEDHGGSVMLDDREAGTGAIATLLLPVKSSDGA</sequence>
<proteinExistence type="predicted"/>
<evidence type="ECO:0000259" key="16">
    <source>
        <dbReference type="PROSITE" id="PS50885"/>
    </source>
</evidence>
<comment type="subcellular location">
    <subcellularLocation>
        <location evidence="2">Cell membrane</location>
        <topology evidence="2">Multi-pass membrane protein</topology>
    </subcellularLocation>
</comment>
<feature type="transmembrane region" description="Helical" evidence="14">
    <location>
        <begin position="62"/>
        <end position="86"/>
    </location>
</feature>
<dbReference type="SMART" id="SM00388">
    <property type="entry name" value="HisKA"/>
    <property type="match status" value="1"/>
</dbReference>
<feature type="transmembrane region" description="Helical" evidence="14">
    <location>
        <begin position="30"/>
        <end position="50"/>
    </location>
</feature>
<evidence type="ECO:0000256" key="14">
    <source>
        <dbReference type="SAM" id="Phobius"/>
    </source>
</evidence>
<dbReference type="InterPro" id="IPR036890">
    <property type="entry name" value="HATPase_C_sf"/>
</dbReference>
<dbReference type="EC" id="2.7.13.3" evidence="3"/>
<comment type="caution">
    <text evidence="17">The sequence shown here is derived from an EMBL/GenBank/DDBJ whole genome shotgun (WGS) entry which is preliminary data.</text>
</comment>
<dbReference type="SUPFAM" id="SSF158472">
    <property type="entry name" value="HAMP domain-like"/>
    <property type="match status" value="1"/>
</dbReference>
<keyword evidence="4" id="KW-1003">Cell membrane</keyword>
<keyword evidence="18" id="KW-1185">Reference proteome</keyword>
<evidence type="ECO:0000256" key="3">
    <source>
        <dbReference type="ARBA" id="ARBA00012438"/>
    </source>
</evidence>
<dbReference type="PANTHER" id="PTHR43065:SF10">
    <property type="entry name" value="PEROXIDE STRESS-ACTIVATED HISTIDINE KINASE MAK3"/>
    <property type="match status" value="1"/>
</dbReference>
<evidence type="ECO:0000256" key="1">
    <source>
        <dbReference type="ARBA" id="ARBA00000085"/>
    </source>
</evidence>
<evidence type="ECO:0000256" key="6">
    <source>
        <dbReference type="ARBA" id="ARBA00022679"/>
    </source>
</evidence>
<protein>
    <recommendedName>
        <fullName evidence="3">histidine kinase</fullName>
        <ecNumber evidence="3">2.7.13.3</ecNumber>
    </recommendedName>
</protein>
<keyword evidence="6" id="KW-0808">Transferase</keyword>
<dbReference type="Gene3D" id="1.10.287.130">
    <property type="match status" value="1"/>
</dbReference>
<dbReference type="GO" id="GO:0005524">
    <property type="term" value="F:ATP binding"/>
    <property type="evidence" value="ECO:0007669"/>
    <property type="project" value="UniProtKB-KW"/>
</dbReference>
<dbReference type="SUPFAM" id="SSF55874">
    <property type="entry name" value="ATPase domain of HSP90 chaperone/DNA topoisomerase II/histidine kinase"/>
    <property type="match status" value="1"/>
</dbReference>
<evidence type="ECO:0000256" key="12">
    <source>
        <dbReference type="ARBA" id="ARBA00023012"/>
    </source>
</evidence>
<name>A0ABT1W707_9PROT</name>
<dbReference type="InterPro" id="IPR045671">
    <property type="entry name" value="NtrY-like_N"/>
</dbReference>
<gene>
    <name evidence="17" type="ORF">NFI95_09390</name>
</gene>
<keyword evidence="5" id="KW-0597">Phosphoprotein</keyword>
<dbReference type="PROSITE" id="PS50885">
    <property type="entry name" value="HAMP"/>
    <property type="match status" value="1"/>
</dbReference>
<dbReference type="InterPro" id="IPR035965">
    <property type="entry name" value="PAS-like_dom_sf"/>
</dbReference>
<dbReference type="Gene3D" id="3.30.565.10">
    <property type="entry name" value="Histidine kinase-like ATPase, C-terminal domain"/>
    <property type="match status" value="1"/>
</dbReference>
<dbReference type="InterPro" id="IPR005467">
    <property type="entry name" value="His_kinase_dom"/>
</dbReference>
<keyword evidence="11 14" id="KW-1133">Transmembrane helix</keyword>
<dbReference type="Pfam" id="PF08448">
    <property type="entry name" value="PAS_4"/>
    <property type="match status" value="1"/>
</dbReference>
<dbReference type="Pfam" id="PF00512">
    <property type="entry name" value="HisKA"/>
    <property type="match status" value="1"/>
</dbReference>
<evidence type="ECO:0000313" key="18">
    <source>
        <dbReference type="Proteomes" id="UP001524587"/>
    </source>
</evidence>
<evidence type="ECO:0000256" key="5">
    <source>
        <dbReference type="ARBA" id="ARBA00022553"/>
    </source>
</evidence>
<evidence type="ECO:0000259" key="15">
    <source>
        <dbReference type="PROSITE" id="PS50109"/>
    </source>
</evidence>
<dbReference type="CDD" id="cd00082">
    <property type="entry name" value="HisKA"/>
    <property type="match status" value="1"/>
</dbReference>
<evidence type="ECO:0000256" key="7">
    <source>
        <dbReference type="ARBA" id="ARBA00022692"/>
    </source>
</evidence>
<accession>A0ABT1W707</accession>
<organism evidence="17 18">
    <name type="scientific">Endosaccharibacter trunci</name>
    <dbReference type="NCBI Taxonomy" id="2812733"/>
    <lineage>
        <taxon>Bacteria</taxon>
        <taxon>Pseudomonadati</taxon>
        <taxon>Pseudomonadota</taxon>
        <taxon>Alphaproteobacteria</taxon>
        <taxon>Acetobacterales</taxon>
        <taxon>Acetobacteraceae</taxon>
        <taxon>Endosaccharibacter</taxon>
    </lineage>
</organism>
<dbReference type="Proteomes" id="UP001524587">
    <property type="component" value="Unassembled WGS sequence"/>
</dbReference>
<keyword evidence="7 14" id="KW-0812">Transmembrane</keyword>
<dbReference type="PROSITE" id="PS50109">
    <property type="entry name" value="HIS_KIN"/>
    <property type="match status" value="1"/>
</dbReference>
<dbReference type="Gene3D" id="6.10.340.10">
    <property type="match status" value="1"/>
</dbReference>
<evidence type="ECO:0000313" key="17">
    <source>
        <dbReference type="EMBL" id="MCQ8278664.1"/>
    </source>
</evidence>
<dbReference type="InterPro" id="IPR013656">
    <property type="entry name" value="PAS_4"/>
</dbReference>
<feature type="transmembrane region" description="Helical" evidence="14">
    <location>
        <begin position="307"/>
        <end position="332"/>
    </location>
</feature>
<evidence type="ECO:0000256" key="11">
    <source>
        <dbReference type="ARBA" id="ARBA00022989"/>
    </source>
</evidence>
<keyword evidence="9" id="KW-0418">Kinase</keyword>
<dbReference type="PRINTS" id="PR00344">
    <property type="entry name" value="BCTRLSENSOR"/>
</dbReference>
<comment type="catalytic activity">
    <reaction evidence="1">
        <text>ATP + protein L-histidine = ADP + protein N-phospho-L-histidine.</text>
        <dbReference type="EC" id="2.7.13.3"/>
    </reaction>
</comment>
<keyword evidence="10 17" id="KW-0067">ATP-binding</keyword>
<keyword evidence="12" id="KW-0902">Two-component regulatory system</keyword>
<dbReference type="InterPro" id="IPR004358">
    <property type="entry name" value="Sig_transdc_His_kin-like_C"/>
</dbReference>
<evidence type="ECO:0000256" key="8">
    <source>
        <dbReference type="ARBA" id="ARBA00022741"/>
    </source>
</evidence>
<dbReference type="CDD" id="cd06225">
    <property type="entry name" value="HAMP"/>
    <property type="match status" value="1"/>
</dbReference>
<dbReference type="RefSeq" id="WP_422864145.1">
    <property type="nucleotide sequence ID" value="NZ_JAMSKV010000007.1"/>
</dbReference>
<dbReference type="SMART" id="SM00304">
    <property type="entry name" value="HAMP"/>
    <property type="match status" value="1"/>
</dbReference>
<evidence type="ECO:0000256" key="13">
    <source>
        <dbReference type="ARBA" id="ARBA00023136"/>
    </source>
</evidence>
<reference evidence="17 18" key="1">
    <citation type="submission" date="2022-06" db="EMBL/GenBank/DDBJ databases">
        <title>Endosaccharibacter gen. nov., sp. nov., endophytic bacteria isolated from sugarcane.</title>
        <authorList>
            <person name="Pitiwittayakul N."/>
            <person name="Yukphan P."/>
            <person name="Charoenyingcharoen P."/>
            <person name="Tanasupawat S."/>
        </authorList>
    </citation>
    <scope>NUCLEOTIDE SEQUENCE [LARGE SCALE GENOMIC DNA]</scope>
    <source>
        <strain evidence="17 18">KSS8</strain>
    </source>
</reference>
<dbReference type="InterPro" id="IPR003661">
    <property type="entry name" value="HisK_dim/P_dom"/>
</dbReference>
<feature type="domain" description="HAMP" evidence="16">
    <location>
        <begin position="333"/>
        <end position="386"/>
    </location>
</feature>
<feature type="transmembrane region" description="Helical" evidence="14">
    <location>
        <begin position="106"/>
        <end position="132"/>
    </location>
</feature>
<dbReference type="SUPFAM" id="SSF55785">
    <property type="entry name" value="PYP-like sensor domain (PAS domain)"/>
    <property type="match status" value="1"/>
</dbReference>
<dbReference type="InterPro" id="IPR003594">
    <property type="entry name" value="HATPase_dom"/>
</dbReference>
<dbReference type="Pfam" id="PF19312">
    <property type="entry name" value="NtrY_N"/>
    <property type="match status" value="1"/>
</dbReference>